<dbReference type="InterPro" id="IPR000917">
    <property type="entry name" value="Sulfatase_N"/>
</dbReference>
<dbReference type="PROSITE" id="PS00149">
    <property type="entry name" value="SULFATASE_2"/>
    <property type="match status" value="1"/>
</dbReference>
<dbReference type="GO" id="GO:0004065">
    <property type="term" value="F:arylsulfatase activity"/>
    <property type="evidence" value="ECO:0007669"/>
    <property type="project" value="TreeGrafter"/>
</dbReference>
<feature type="domain" description="Sulfatase N-terminal" evidence="5">
    <location>
        <begin position="4"/>
        <end position="349"/>
    </location>
</feature>
<dbReference type="GO" id="GO:0046872">
    <property type="term" value="F:metal ion binding"/>
    <property type="evidence" value="ECO:0007669"/>
    <property type="project" value="UniProtKB-KW"/>
</dbReference>
<gene>
    <name evidence="6" type="ORF">A3F84_12940</name>
</gene>
<evidence type="ECO:0000313" key="6">
    <source>
        <dbReference type="EMBL" id="OGG57017.1"/>
    </source>
</evidence>
<comment type="similarity">
    <text evidence="1">Belongs to the sulfatase family.</text>
</comment>
<evidence type="ECO:0000259" key="5">
    <source>
        <dbReference type="Pfam" id="PF00884"/>
    </source>
</evidence>
<name>A0A1F6D6P6_HANXR</name>
<keyword evidence="3" id="KW-0378">Hydrolase</keyword>
<keyword evidence="4" id="KW-0106">Calcium</keyword>
<proteinExistence type="inferred from homology"/>
<organism evidence="6 7">
    <name type="scientific">Handelsmanbacteria sp. (strain RIFCSPLOWO2_12_FULL_64_10)</name>
    <dbReference type="NCBI Taxonomy" id="1817868"/>
    <lineage>
        <taxon>Bacteria</taxon>
        <taxon>Candidatus Handelsmaniibacteriota</taxon>
    </lineage>
</organism>
<dbReference type="SUPFAM" id="SSF53649">
    <property type="entry name" value="Alkaline phosphatase-like"/>
    <property type="match status" value="1"/>
</dbReference>
<keyword evidence="2" id="KW-0479">Metal-binding</keyword>
<sequence length="539" mass="61093">MPGPNILLLFVDQMRYDAMGCAGNSVIQTPALDRLAREGMHFTHAVTSVPVCVAARHSLLTGHRCAVHGRFANNVPRPEPNLYTLPQLLGSAGYLTHAVGKMHFHPARRHYGFHRMELMEEIPDHREDDEYLMYLRRAGYGHIRQVHGVRNLLYHQPQVSVLPEAHHGSAWVADRTVDFLCRARGRPFFCWASWIAPHLPWNAPEPFASMYPIQDVDPPHHWDQPREDLPPLMRWAKVTSDTEFASMDHLRRIKALYYGNISLIDRGVGRILRALDGLGLAEDTLVLFASDHGEMMGDHGAFQKSKPYEASARIPFLVRLPGRVEAGRASADRVSLLDLMPTFLDLAGVEYPGDLPLPGASLLRRPGGGLAESREEFVVEHGGGRTRWLSLLRGPWKYNYYFEGGWEELFHLEEDPLEMRNRLLKDPAPGDRRLGDEMKRRLTAWERENGFSASFDGSGDLIRSEVSPNRPRVTNGQFPTWVENLPPEEKARMESPGESALNAMRHEWTYRLTDLNLKAFKEAGGALEGTAYQRLLEEL</sequence>
<dbReference type="AlphaFoldDB" id="A0A1F6D6P6"/>
<dbReference type="InterPro" id="IPR017850">
    <property type="entry name" value="Alkaline_phosphatase_core_sf"/>
</dbReference>
<comment type="caution">
    <text evidence="6">The sequence shown here is derived from an EMBL/GenBank/DDBJ whole genome shotgun (WGS) entry which is preliminary data.</text>
</comment>
<protein>
    <recommendedName>
        <fullName evidence="5">Sulfatase N-terminal domain-containing protein</fullName>
    </recommendedName>
</protein>
<reference evidence="6 7" key="1">
    <citation type="journal article" date="2016" name="Nat. Commun.">
        <title>Thousands of microbial genomes shed light on interconnected biogeochemical processes in an aquifer system.</title>
        <authorList>
            <person name="Anantharaman K."/>
            <person name="Brown C.T."/>
            <person name="Hug L.A."/>
            <person name="Sharon I."/>
            <person name="Castelle C.J."/>
            <person name="Probst A.J."/>
            <person name="Thomas B.C."/>
            <person name="Singh A."/>
            <person name="Wilkins M.J."/>
            <person name="Karaoz U."/>
            <person name="Brodie E.L."/>
            <person name="Williams K.H."/>
            <person name="Hubbard S.S."/>
            <person name="Banfield J.F."/>
        </authorList>
    </citation>
    <scope>NUCLEOTIDE SEQUENCE [LARGE SCALE GENOMIC DNA]</scope>
    <source>
        <strain evidence="7">RIFCSPLOWO2_12_FULL_64_10</strain>
    </source>
</reference>
<evidence type="ECO:0000256" key="2">
    <source>
        <dbReference type="ARBA" id="ARBA00022723"/>
    </source>
</evidence>
<dbReference type="InterPro" id="IPR024607">
    <property type="entry name" value="Sulfatase_CS"/>
</dbReference>
<evidence type="ECO:0000256" key="4">
    <source>
        <dbReference type="ARBA" id="ARBA00022837"/>
    </source>
</evidence>
<dbReference type="PANTHER" id="PTHR42693">
    <property type="entry name" value="ARYLSULFATASE FAMILY MEMBER"/>
    <property type="match status" value="1"/>
</dbReference>
<evidence type="ECO:0000313" key="7">
    <source>
        <dbReference type="Proteomes" id="UP000178606"/>
    </source>
</evidence>
<dbReference type="Proteomes" id="UP000178606">
    <property type="component" value="Unassembled WGS sequence"/>
</dbReference>
<dbReference type="EMBL" id="MFKF01000018">
    <property type="protein sequence ID" value="OGG57017.1"/>
    <property type="molecule type" value="Genomic_DNA"/>
</dbReference>
<evidence type="ECO:0000256" key="3">
    <source>
        <dbReference type="ARBA" id="ARBA00022801"/>
    </source>
</evidence>
<dbReference type="Gene3D" id="3.40.720.10">
    <property type="entry name" value="Alkaline Phosphatase, subunit A"/>
    <property type="match status" value="1"/>
</dbReference>
<dbReference type="InterPro" id="IPR050738">
    <property type="entry name" value="Sulfatase"/>
</dbReference>
<dbReference type="Pfam" id="PF00884">
    <property type="entry name" value="Sulfatase"/>
    <property type="match status" value="1"/>
</dbReference>
<dbReference type="PANTHER" id="PTHR42693:SF33">
    <property type="entry name" value="ARYLSULFATASE"/>
    <property type="match status" value="1"/>
</dbReference>
<accession>A0A1F6D6P6</accession>
<evidence type="ECO:0000256" key="1">
    <source>
        <dbReference type="ARBA" id="ARBA00008779"/>
    </source>
</evidence>